<evidence type="ECO:0000256" key="1">
    <source>
        <dbReference type="ARBA" id="ARBA00004514"/>
    </source>
</evidence>
<sequence>MSQPSLLAQYEDLASTMHQMLEAARQGRWDTFDYLQSCYDTFIALLKARGPYPALSADERLRKVAIVRAMLADDRELQAIAESLASQ</sequence>
<dbReference type="Gene3D" id="1.20.58.380">
    <property type="entry name" value="Flagellar protein flit"/>
    <property type="match status" value="1"/>
</dbReference>
<keyword evidence="6" id="KW-0282">Flagellum</keyword>
<organism evidence="6 7">
    <name type="scientific">Noviherbaspirillum pedocola</name>
    <dbReference type="NCBI Taxonomy" id="2801341"/>
    <lineage>
        <taxon>Bacteria</taxon>
        <taxon>Pseudomonadati</taxon>
        <taxon>Pseudomonadota</taxon>
        <taxon>Betaproteobacteria</taxon>
        <taxon>Burkholderiales</taxon>
        <taxon>Oxalobacteraceae</taxon>
        <taxon>Noviherbaspirillum</taxon>
    </lineage>
</organism>
<evidence type="ECO:0000256" key="2">
    <source>
        <dbReference type="ARBA" id="ARBA00022490"/>
    </source>
</evidence>
<proteinExistence type="predicted"/>
<protein>
    <recommendedName>
        <fullName evidence="5">Flagellar protein FliT</fullName>
    </recommendedName>
</protein>
<dbReference type="GO" id="GO:0044781">
    <property type="term" value="P:bacterial-type flagellum organization"/>
    <property type="evidence" value="ECO:0007669"/>
    <property type="project" value="UniProtKB-KW"/>
</dbReference>
<gene>
    <name evidence="6" type="ORF">JJB74_16255</name>
</gene>
<keyword evidence="2" id="KW-0963">Cytoplasm</keyword>
<dbReference type="Pfam" id="PF05400">
    <property type="entry name" value="FliT"/>
    <property type="match status" value="1"/>
</dbReference>
<name>A0A934SW22_9BURK</name>
<keyword evidence="4" id="KW-0143">Chaperone</keyword>
<accession>A0A934SW22</accession>
<evidence type="ECO:0000313" key="7">
    <source>
        <dbReference type="Proteomes" id="UP000622890"/>
    </source>
</evidence>
<evidence type="ECO:0000256" key="5">
    <source>
        <dbReference type="ARBA" id="ARBA00093797"/>
    </source>
</evidence>
<comment type="subcellular location">
    <subcellularLocation>
        <location evidence="1">Cytoplasm</location>
        <location evidence="1">Cytosol</location>
    </subcellularLocation>
</comment>
<evidence type="ECO:0000313" key="6">
    <source>
        <dbReference type="EMBL" id="MBK4736176.1"/>
    </source>
</evidence>
<dbReference type="Proteomes" id="UP000622890">
    <property type="component" value="Unassembled WGS sequence"/>
</dbReference>
<reference evidence="6" key="1">
    <citation type="submission" date="2021-01" db="EMBL/GenBank/DDBJ databases">
        <title>Genome sequence of strain Noviherbaspirillum sp. DKR-6.</title>
        <authorList>
            <person name="Chaudhary D.K."/>
        </authorList>
    </citation>
    <scope>NUCLEOTIDE SEQUENCE</scope>
    <source>
        <strain evidence="6">DKR-6</strain>
    </source>
</reference>
<comment type="caution">
    <text evidence="6">The sequence shown here is derived from an EMBL/GenBank/DDBJ whole genome shotgun (WGS) entry which is preliminary data.</text>
</comment>
<keyword evidence="3" id="KW-1005">Bacterial flagellum biogenesis</keyword>
<keyword evidence="6" id="KW-0969">Cilium</keyword>
<dbReference type="EMBL" id="JAEPBG010000006">
    <property type="protein sequence ID" value="MBK4736176.1"/>
    <property type="molecule type" value="Genomic_DNA"/>
</dbReference>
<evidence type="ECO:0000256" key="3">
    <source>
        <dbReference type="ARBA" id="ARBA00022795"/>
    </source>
</evidence>
<evidence type="ECO:0000256" key="4">
    <source>
        <dbReference type="ARBA" id="ARBA00023186"/>
    </source>
</evidence>
<dbReference type="InterPro" id="IPR008622">
    <property type="entry name" value="FliT"/>
</dbReference>
<keyword evidence="7" id="KW-1185">Reference proteome</keyword>
<dbReference type="RefSeq" id="WP_200593356.1">
    <property type="nucleotide sequence ID" value="NZ_JAEPBG010000006.1"/>
</dbReference>
<dbReference type="AlphaFoldDB" id="A0A934SW22"/>
<keyword evidence="6" id="KW-0966">Cell projection</keyword>